<dbReference type="Gene3D" id="2.160.20.120">
    <property type="match status" value="1"/>
</dbReference>
<protein>
    <submittedName>
        <fullName evidence="2">DUF4097 family beta strand repeat-containing protein</fullName>
    </submittedName>
</protein>
<evidence type="ECO:0000259" key="1">
    <source>
        <dbReference type="Pfam" id="PF13349"/>
    </source>
</evidence>
<sequence length="289" mass="28762">MGTTLETRFDTTGPINLKAELLVGDLILTVGTGTATTVRLHPHGKSGAEMAEKFTVEAHGNDVSVIAPKLRDSFFSLGSKGSVDVDVELPAGSSVDAKTGAGDVTAAGLLGEVRASTGAGDLVFHELASARLKSGSGDITLQAASGDLDAKTGSGDITVGTGGGRLDLVSGSGDISLRRSDAAVKAKTGSGDLQIGASTGDLELTTGTGDVDLGAVHGGDVRARTGTGDVTIAVAHGVAAYLDLNTVTGDVDIDLEGTSGPGDSEAQARLTVHSGSGDIRVKRAQVSLA</sequence>
<evidence type="ECO:0000313" key="2">
    <source>
        <dbReference type="EMBL" id="GAA2481467.1"/>
    </source>
</evidence>
<proteinExistence type="predicted"/>
<reference evidence="3" key="1">
    <citation type="journal article" date="2019" name="Int. J. Syst. Evol. Microbiol.">
        <title>The Global Catalogue of Microorganisms (GCM) 10K type strain sequencing project: providing services to taxonomists for standard genome sequencing and annotation.</title>
        <authorList>
            <consortium name="The Broad Institute Genomics Platform"/>
            <consortium name="The Broad Institute Genome Sequencing Center for Infectious Disease"/>
            <person name="Wu L."/>
            <person name="Ma J."/>
        </authorList>
    </citation>
    <scope>NUCLEOTIDE SEQUENCE [LARGE SCALE GENOMIC DNA]</scope>
    <source>
        <strain evidence="3">JCM 16259</strain>
    </source>
</reference>
<dbReference type="PANTHER" id="PTHR34094:SF1">
    <property type="entry name" value="PROTEIN FAM185A"/>
    <property type="match status" value="1"/>
</dbReference>
<name>A0ABP5YHL4_9MICO</name>
<organism evidence="2 3">
    <name type="scientific">Terrabacter carboxydivorans</name>
    <dbReference type="NCBI Taxonomy" id="619730"/>
    <lineage>
        <taxon>Bacteria</taxon>
        <taxon>Bacillati</taxon>
        <taxon>Actinomycetota</taxon>
        <taxon>Actinomycetes</taxon>
        <taxon>Micrococcales</taxon>
        <taxon>Intrasporangiaceae</taxon>
        <taxon>Terrabacter</taxon>
    </lineage>
</organism>
<gene>
    <name evidence="2" type="ORF">GCM10009858_18910</name>
</gene>
<dbReference type="PANTHER" id="PTHR34094">
    <property type="match status" value="1"/>
</dbReference>
<dbReference type="Proteomes" id="UP001500730">
    <property type="component" value="Unassembled WGS sequence"/>
</dbReference>
<keyword evidence="3" id="KW-1185">Reference proteome</keyword>
<dbReference type="RefSeq" id="WP_344254617.1">
    <property type="nucleotide sequence ID" value="NZ_BAAARE010000007.1"/>
</dbReference>
<dbReference type="InterPro" id="IPR025164">
    <property type="entry name" value="Toastrack_DUF4097"/>
</dbReference>
<feature type="domain" description="DUF4097" evidence="1">
    <location>
        <begin position="81"/>
        <end position="197"/>
    </location>
</feature>
<accession>A0ABP5YHL4</accession>
<dbReference type="EMBL" id="BAAARE010000007">
    <property type="protein sequence ID" value="GAA2481467.1"/>
    <property type="molecule type" value="Genomic_DNA"/>
</dbReference>
<comment type="caution">
    <text evidence="2">The sequence shown here is derived from an EMBL/GenBank/DDBJ whole genome shotgun (WGS) entry which is preliminary data.</text>
</comment>
<dbReference type="Pfam" id="PF13349">
    <property type="entry name" value="DUF4097"/>
    <property type="match status" value="1"/>
</dbReference>
<evidence type="ECO:0000313" key="3">
    <source>
        <dbReference type="Proteomes" id="UP001500730"/>
    </source>
</evidence>